<keyword evidence="1" id="KW-0472">Membrane</keyword>
<sequence>MCNTKDPVEPSTTPFLFMLLGFSLTVVLTCILGKIRSVCLAVACVLSIVNLKTSYNSFIDDITYSSAVGTLFGSTLGQVYKEEPLSWIMLTIFFLLVWWAKESKYDEPTSDTVNWFTVCWVSIEIVSAIIRVESYLLKVLLATTISACIAYGVLKWMKKSYEEVLTHTMYVSGDTATICLLIWWIVNISLGKGMLPEDDVNSYAFIIVVIMLLFSMKIYGLRDDYLDELFQKCLVVITIILPTLLAVLIHPSLLVLILAVPAAIFGYKSYYKQKELAEKADRKLNNSIYEYLLGPIYLSIAIGLMVWIIKCYMEAGESIVECSSIVDFMEVGDSNIEGSSNIDLLQEGYASMQRLSNADFIETGDTNIEGSTNIDLLEEGYSIVQSSSNTDFMEDEDSNKDDSSNSGWPFINFVWLLITIFLIFTCKHDN</sequence>
<comment type="caution">
    <text evidence="2">The sequence shown here is derived from an EMBL/GenBank/DDBJ whole genome shotgun (WGS) entry which is preliminary data.</text>
</comment>
<feature type="transmembrane region" description="Helical" evidence="1">
    <location>
        <begin position="139"/>
        <end position="157"/>
    </location>
</feature>
<feature type="transmembrane region" description="Helical" evidence="1">
    <location>
        <begin position="84"/>
        <end position="100"/>
    </location>
</feature>
<reference evidence="2 3" key="1">
    <citation type="submission" date="2024-05" db="EMBL/GenBank/DDBJ databases">
        <authorList>
            <person name="Wallberg A."/>
        </authorList>
    </citation>
    <scope>NUCLEOTIDE SEQUENCE [LARGE SCALE GENOMIC DNA]</scope>
</reference>
<feature type="transmembrane region" description="Helical" evidence="1">
    <location>
        <begin position="288"/>
        <end position="309"/>
    </location>
</feature>
<keyword evidence="1" id="KW-1133">Transmembrane helix</keyword>
<organism evidence="2 3">
    <name type="scientific">Meganyctiphanes norvegica</name>
    <name type="common">Northern krill</name>
    <name type="synonym">Thysanopoda norvegica</name>
    <dbReference type="NCBI Taxonomy" id="48144"/>
    <lineage>
        <taxon>Eukaryota</taxon>
        <taxon>Metazoa</taxon>
        <taxon>Ecdysozoa</taxon>
        <taxon>Arthropoda</taxon>
        <taxon>Crustacea</taxon>
        <taxon>Multicrustacea</taxon>
        <taxon>Malacostraca</taxon>
        <taxon>Eumalacostraca</taxon>
        <taxon>Eucarida</taxon>
        <taxon>Euphausiacea</taxon>
        <taxon>Euphausiidae</taxon>
        <taxon>Meganyctiphanes</taxon>
    </lineage>
</organism>
<feature type="transmembrane region" description="Helical" evidence="1">
    <location>
        <begin position="202"/>
        <end position="222"/>
    </location>
</feature>
<feature type="transmembrane region" description="Helical" evidence="1">
    <location>
        <begin position="234"/>
        <end position="267"/>
    </location>
</feature>
<evidence type="ECO:0000256" key="1">
    <source>
        <dbReference type="SAM" id="Phobius"/>
    </source>
</evidence>
<evidence type="ECO:0000313" key="3">
    <source>
        <dbReference type="Proteomes" id="UP001497623"/>
    </source>
</evidence>
<feature type="transmembrane region" description="Helical" evidence="1">
    <location>
        <begin position="169"/>
        <end position="190"/>
    </location>
</feature>
<proteinExistence type="predicted"/>
<feature type="transmembrane region" description="Helical" evidence="1">
    <location>
        <begin position="407"/>
        <end position="426"/>
    </location>
</feature>
<protein>
    <submittedName>
        <fullName evidence="2">Uncharacterized protein</fullName>
    </submittedName>
</protein>
<keyword evidence="1" id="KW-0812">Transmembrane</keyword>
<feature type="transmembrane region" description="Helical" evidence="1">
    <location>
        <begin position="15"/>
        <end position="33"/>
    </location>
</feature>
<evidence type="ECO:0000313" key="2">
    <source>
        <dbReference type="EMBL" id="CAL4123125.1"/>
    </source>
</evidence>
<accession>A0AAV2RFE4</accession>
<keyword evidence="3" id="KW-1185">Reference proteome</keyword>
<dbReference type="AlphaFoldDB" id="A0AAV2RFE4"/>
<name>A0AAV2RFE4_MEGNR</name>
<dbReference type="EMBL" id="CAXKWB010021343">
    <property type="protein sequence ID" value="CAL4123125.1"/>
    <property type="molecule type" value="Genomic_DNA"/>
</dbReference>
<dbReference type="Proteomes" id="UP001497623">
    <property type="component" value="Unassembled WGS sequence"/>
</dbReference>
<gene>
    <name evidence="2" type="ORF">MNOR_LOCUS23813</name>
</gene>